<dbReference type="FunFam" id="3.30.160.60:FF:000671">
    <property type="entry name" value="Zinc finger protein 26"/>
    <property type="match status" value="1"/>
</dbReference>
<evidence type="ECO:0000256" key="10">
    <source>
        <dbReference type="PROSITE-ProRule" id="PRU00042"/>
    </source>
</evidence>
<keyword evidence="9" id="KW-0539">Nucleus</keyword>
<evidence type="ECO:0000256" key="11">
    <source>
        <dbReference type="SAM" id="MobiDB-lite"/>
    </source>
</evidence>
<organism evidence="14 15">
    <name type="scientific">Pteropus vampyrus</name>
    <name type="common">Large flying fox</name>
    <dbReference type="NCBI Taxonomy" id="132908"/>
    <lineage>
        <taxon>Eukaryota</taxon>
        <taxon>Metazoa</taxon>
        <taxon>Chordata</taxon>
        <taxon>Craniata</taxon>
        <taxon>Vertebrata</taxon>
        <taxon>Euteleostomi</taxon>
        <taxon>Mammalia</taxon>
        <taxon>Eutheria</taxon>
        <taxon>Laurasiatheria</taxon>
        <taxon>Chiroptera</taxon>
        <taxon>Yinpterochiroptera</taxon>
        <taxon>Pteropodoidea</taxon>
        <taxon>Pteropodidae</taxon>
        <taxon>Pteropodinae</taxon>
        <taxon>Pteropus</taxon>
    </lineage>
</organism>
<feature type="region of interest" description="Disordered" evidence="11">
    <location>
        <begin position="107"/>
        <end position="140"/>
    </location>
</feature>
<evidence type="ECO:0000313" key="15">
    <source>
        <dbReference type="RefSeq" id="XP_023381154.1"/>
    </source>
</evidence>
<dbReference type="SMART" id="SM00355">
    <property type="entry name" value="ZnF_C2H2"/>
    <property type="match status" value="7"/>
</dbReference>
<dbReference type="AlphaFoldDB" id="A0A6P6C1F7"/>
<dbReference type="PANTHER" id="PTHR24381:SF393">
    <property type="entry name" value="CHROMATIN-LINKED ADAPTOR FOR MSL PROTEINS, ISOFORM B"/>
    <property type="match status" value="1"/>
</dbReference>
<evidence type="ECO:0000259" key="12">
    <source>
        <dbReference type="PROSITE" id="PS50157"/>
    </source>
</evidence>
<feature type="compositionally biased region" description="Basic and acidic residues" evidence="11">
    <location>
        <begin position="114"/>
        <end position="140"/>
    </location>
</feature>
<dbReference type="SUPFAM" id="SSF109640">
    <property type="entry name" value="KRAB domain (Kruppel-associated box)"/>
    <property type="match status" value="1"/>
</dbReference>
<evidence type="ECO:0000259" key="13">
    <source>
        <dbReference type="PROSITE" id="PS50805"/>
    </source>
</evidence>
<sequence length="537" mass="60477">MEEKVFDQLKPIEPVQKLLPHVDKETLQEALKREGWWKAWVKKPVTFEDVAVNFTQEEWESLDASQRVLYQDVMSETFKNLVSVACIFLSNPDLITKLEQDEKQWRADLCPPNREGHPSGGKKEEMQEHSQSLRDEGTNDDKVSLAYGGSSLASAPAGSMAPVFPASWAGPPFSCHTCGRCFSKRSNLHSHQFVHNPKQTNNCSQCGKSFQNPKALSHHRRMHLGERPFCCSLCDKTYCDASGLSRHRRVHLGYRPHSCPFCGKGFRDQSELKRHQKTHQNQGTVAGNRKHIVRSPGTTTGFQELIVRSQGLTTENYAPVAGAQEPMFRAKGLVAHTQPSVDGNQAPTGKNQVITVRTWAPIITTPGPVSRTQAANPRAHCLDTRSKSHLPKASRLKVFSCPYCPLTFSKKTYLSRHQKAHLTQQLNCCFCCGKSFSSFSELVRYQQTHWKQKIYRCPICDICFGEKEDLVGHWGSYKGEGLCLGSPQKCWVILDQWLGKEMHLLGSIPLGEGWEGREKACWKGREKANEAAEDLET</sequence>
<dbReference type="InterPro" id="IPR036236">
    <property type="entry name" value="Znf_C2H2_sf"/>
</dbReference>
<keyword evidence="6" id="KW-0805">Transcription regulation</keyword>
<gene>
    <name evidence="15" type="primary">ZFP57</name>
</gene>
<dbReference type="SUPFAM" id="SSF57667">
    <property type="entry name" value="beta-beta-alpha zinc fingers"/>
    <property type="match status" value="4"/>
</dbReference>
<dbReference type="CTD" id="346171"/>
<dbReference type="GO" id="GO:0005634">
    <property type="term" value="C:nucleus"/>
    <property type="evidence" value="ECO:0007669"/>
    <property type="project" value="UniProtKB-SubCell"/>
</dbReference>
<dbReference type="GO" id="GO:0008270">
    <property type="term" value="F:zinc ion binding"/>
    <property type="evidence" value="ECO:0007669"/>
    <property type="project" value="UniProtKB-KW"/>
</dbReference>
<keyword evidence="8" id="KW-0804">Transcription</keyword>
<feature type="domain" description="C2H2-type" evidence="12">
    <location>
        <begin position="399"/>
        <end position="426"/>
    </location>
</feature>
<dbReference type="KEGG" id="pvp:105308177"/>
<keyword evidence="3" id="KW-0677">Repeat</keyword>
<reference evidence="15" key="1">
    <citation type="submission" date="2025-08" db="UniProtKB">
        <authorList>
            <consortium name="RefSeq"/>
        </authorList>
    </citation>
    <scope>IDENTIFICATION</scope>
    <source>
        <tissue evidence="15">Kidney</tissue>
    </source>
</reference>
<proteinExistence type="predicted"/>
<dbReference type="Pfam" id="PF00096">
    <property type="entry name" value="zf-C2H2"/>
    <property type="match status" value="5"/>
</dbReference>
<evidence type="ECO:0000256" key="2">
    <source>
        <dbReference type="ARBA" id="ARBA00022723"/>
    </source>
</evidence>
<evidence type="ECO:0000256" key="3">
    <source>
        <dbReference type="ARBA" id="ARBA00022737"/>
    </source>
</evidence>
<evidence type="ECO:0000256" key="4">
    <source>
        <dbReference type="ARBA" id="ARBA00022771"/>
    </source>
</evidence>
<comment type="subcellular location">
    <subcellularLocation>
        <location evidence="1">Nucleus</location>
    </subcellularLocation>
</comment>
<dbReference type="RefSeq" id="XP_023381154.1">
    <property type="nucleotide sequence ID" value="XM_023525386.1"/>
</dbReference>
<dbReference type="Proteomes" id="UP000515202">
    <property type="component" value="Unplaced"/>
</dbReference>
<feature type="domain" description="C2H2-type" evidence="12">
    <location>
        <begin position="257"/>
        <end position="284"/>
    </location>
</feature>
<dbReference type="FunFam" id="3.30.160.60:FF:000965">
    <property type="entry name" value="Neurotrophin receptor-interacting factor homolog"/>
    <property type="match status" value="1"/>
</dbReference>
<evidence type="ECO:0000313" key="14">
    <source>
        <dbReference type="Proteomes" id="UP000515202"/>
    </source>
</evidence>
<evidence type="ECO:0000256" key="8">
    <source>
        <dbReference type="ARBA" id="ARBA00023163"/>
    </source>
</evidence>
<dbReference type="GeneID" id="105308177"/>
<feature type="domain" description="C2H2-type" evidence="12">
    <location>
        <begin position="201"/>
        <end position="228"/>
    </location>
</feature>
<dbReference type="OrthoDB" id="6155966at2759"/>
<dbReference type="Gene3D" id="6.10.140.140">
    <property type="match status" value="1"/>
</dbReference>
<dbReference type="FunFam" id="3.30.160.60:FF:000286">
    <property type="entry name" value="Zinc finger protein 770"/>
    <property type="match status" value="1"/>
</dbReference>
<dbReference type="Pfam" id="PF01352">
    <property type="entry name" value="KRAB"/>
    <property type="match status" value="1"/>
</dbReference>
<dbReference type="GO" id="GO:0000977">
    <property type="term" value="F:RNA polymerase II transcription regulatory region sequence-specific DNA binding"/>
    <property type="evidence" value="ECO:0007669"/>
    <property type="project" value="TreeGrafter"/>
</dbReference>
<evidence type="ECO:0000256" key="9">
    <source>
        <dbReference type="ARBA" id="ARBA00023242"/>
    </source>
</evidence>
<keyword evidence="5" id="KW-0862">Zinc</keyword>
<name>A0A6P6C1F7_PTEVA</name>
<evidence type="ECO:0000256" key="5">
    <source>
        <dbReference type="ARBA" id="ARBA00022833"/>
    </source>
</evidence>
<dbReference type="PROSITE" id="PS00028">
    <property type="entry name" value="ZINC_FINGER_C2H2_1"/>
    <property type="match status" value="5"/>
</dbReference>
<feature type="domain" description="C2H2-type" evidence="12">
    <location>
        <begin position="426"/>
        <end position="454"/>
    </location>
</feature>
<keyword evidence="14" id="KW-1185">Reference proteome</keyword>
<evidence type="ECO:0000256" key="7">
    <source>
        <dbReference type="ARBA" id="ARBA00023125"/>
    </source>
</evidence>
<dbReference type="PROSITE" id="PS50157">
    <property type="entry name" value="ZINC_FINGER_C2H2_2"/>
    <property type="match status" value="6"/>
</dbReference>
<feature type="domain" description="KRAB" evidence="13">
    <location>
        <begin position="45"/>
        <end position="117"/>
    </location>
</feature>
<dbReference type="SMART" id="SM00349">
    <property type="entry name" value="KRAB"/>
    <property type="match status" value="1"/>
</dbReference>
<keyword evidence="4 10" id="KW-0863">Zinc-finger</keyword>
<keyword evidence="7" id="KW-0238">DNA-binding</keyword>
<dbReference type="GO" id="GO:0000981">
    <property type="term" value="F:DNA-binding transcription factor activity, RNA polymerase II-specific"/>
    <property type="evidence" value="ECO:0007669"/>
    <property type="project" value="TreeGrafter"/>
</dbReference>
<dbReference type="InterPro" id="IPR001909">
    <property type="entry name" value="KRAB"/>
</dbReference>
<dbReference type="InterPro" id="IPR036051">
    <property type="entry name" value="KRAB_dom_sf"/>
</dbReference>
<feature type="domain" description="C2H2-type" evidence="12">
    <location>
        <begin position="173"/>
        <end position="200"/>
    </location>
</feature>
<accession>A0A6P6C1F7</accession>
<protein>
    <submittedName>
        <fullName evidence="15">Zinc finger protein 57 homolog isoform X1</fullName>
    </submittedName>
</protein>
<keyword evidence="2" id="KW-0479">Metal-binding</keyword>
<dbReference type="PROSITE" id="PS50805">
    <property type="entry name" value="KRAB"/>
    <property type="match status" value="1"/>
</dbReference>
<dbReference type="PANTHER" id="PTHR24381">
    <property type="entry name" value="ZINC FINGER PROTEIN"/>
    <property type="match status" value="1"/>
</dbReference>
<evidence type="ECO:0000256" key="1">
    <source>
        <dbReference type="ARBA" id="ARBA00004123"/>
    </source>
</evidence>
<dbReference type="CDD" id="cd07765">
    <property type="entry name" value="KRAB_A-box"/>
    <property type="match status" value="1"/>
</dbReference>
<evidence type="ECO:0000256" key="6">
    <source>
        <dbReference type="ARBA" id="ARBA00023015"/>
    </source>
</evidence>
<dbReference type="Gene3D" id="3.30.160.60">
    <property type="entry name" value="Classic Zinc Finger"/>
    <property type="match status" value="6"/>
</dbReference>
<feature type="domain" description="C2H2-type" evidence="12">
    <location>
        <begin position="229"/>
        <end position="256"/>
    </location>
</feature>
<dbReference type="InterPro" id="IPR013087">
    <property type="entry name" value="Znf_C2H2_type"/>
</dbReference>